<reference evidence="3" key="3">
    <citation type="submission" date="2018-08" db="UniProtKB">
        <authorList>
            <consortium name="EnsemblPlants"/>
        </authorList>
    </citation>
    <scope>IDENTIFICATION</scope>
    <source>
        <strain evidence="3">cv. Bd21</strain>
    </source>
</reference>
<evidence type="ECO:0000256" key="1">
    <source>
        <dbReference type="SAM" id="MobiDB-lite"/>
    </source>
</evidence>
<sequence length="195" mass="21945">MPRRPRLSSGLPSRRSPTPKKENTPIQTPPPHRAAAAVPRGLVEARPPLPLRRILPRPGSRRRRPSWSRGVAQSRDYLTPTPKTTQPDPIPSRLPSPARHLCLWRRPSPARTERPSPLFATSASDAAILPPSPPFPRTAWKFTKQGEGCYCVSVSNHFLFYFVICMKAQLLTCKLCCEERTFVLCASRKASKSRY</sequence>
<dbReference type="EMBL" id="CM000882">
    <property type="protein sequence ID" value="KQJ93431.1"/>
    <property type="molecule type" value="Genomic_DNA"/>
</dbReference>
<accession>A0A0Q3F1P1</accession>
<protein>
    <submittedName>
        <fullName evidence="2 3">Uncharacterized protein</fullName>
    </submittedName>
</protein>
<evidence type="ECO:0000313" key="2">
    <source>
        <dbReference type="EMBL" id="KQJ93431.1"/>
    </source>
</evidence>
<reference evidence="2" key="2">
    <citation type="submission" date="2017-06" db="EMBL/GenBank/DDBJ databases">
        <title>WGS assembly of Brachypodium distachyon.</title>
        <authorList>
            <consortium name="The International Brachypodium Initiative"/>
            <person name="Lucas S."/>
            <person name="Harmon-Smith M."/>
            <person name="Lail K."/>
            <person name="Tice H."/>
            <person name="Grimwood J."/>
            <person name="Bruce D."/>
            <person name="Barry K."/>
            <person name="Shu S."/>
            <person name="Lindquist E."/>
            <person name="Wang M."/>
            <person name="Pitluck S."/>
            <person name="Vogel J.P."/>
            <person name="Garvin D.F."/>
            <person name="Mockler T.C."/>
            <person name="Schmutz J."/>
            <person name="Rokhsar D."/>
            <person name="Bevan M.W."/>
        </authorList>
    </citation>
    <scope>NUCLEOTIDE SEQUENCE</scope>
    <source>
        <strain evidence="2">Bd21</strain>
    </source>
</reference>
<dbReference type="Gramene" id="KQJ93431">
    <property type="protein sequence ID" value="KQJ93431"/>
    <property type="gene ID" value="BRADI_3g04556v3"/>
</dbReference>
<dbReference type="AlphaFoldDB" id="A0A0Q3F1P1"/>
<dbReference type="Proteomes" id="UP000008810">
    <property type="component" value="Chromosome 3"/>
</dbReference>
<name>A0A0Q3F1P1_BRADI</name>
<feature type="compositionally biased region" description="Low complexity" evidence="1">
    <location>
        <begin position="7"/>
        <end position="16"/>
    </location>
</feature>
<dbReference type="InParanoid" id="A0A0Q3F1P1"/>
<keyword evidence="4" id="KW-1185">Reference proteome</keyword>
<reference evidence="2 3" key="1">
    <citation type="journal article" date="2010" name="Nature">
        <title>Genome sequencing and analysis of the model grass Brachypodium distachyon.</title>
        <authorList>
            <consortium name="International Brachypodium Initiative"/>
        </authorList>
    </citation>
    <scope>NUCLEOTIDE SEQUENCE [LARGE SCALE GENOMIC DNA]</scope>
    <source>
        <strain evidence="2 3">Bd21</strain>
    </source>
</reference>
<gene>
    <name evidence="2" type="ORF">BRADI_3g04556v3</name>
</gene>
<evidence type="ECO:0000313" key="3">
    <source>
        <dbReference type="EnsemblPlants" id="KQJ93431"/>
    </source>
</evidence>
<proteinExistence type="predicted"/>
<organism evidence="2">
    <name type="scientific">Brachypodium distachyon</name>
    <name type="common">Purple false brome</name>
    <name type="synonym">Trachynia distachya</name>
    <dbReference type="NCBI Taxonomy" id="15368"/>
    <lineage>
        <taxon>Eukaryota</taxon>
        <taxon>Viridiplantae</taxon>
        <taxon>Streptophyta</taxon>
        <taxon>Embryophyta</taxon>
        <taxon>Tracheophyta</taxon>
        <taxon>Spermatophyta</taxon>
        <taxon>Magnoliopsida</taxon>
        <taxon>Liliopsida</taxon>
        <taxon>Poales</taxon>
        <taxon>Poaceae</taxon>
        <taxon>BOP clade</taxon>
        <taxon>Pooideae</taxon>
        <taxon>Stipodae</taxon>
        <taxon>Brachypodieae</taxon>
        <taxon>Brachypodium</taxon>
    </lineage>
</organism>
<evidence type="ECO:0000313" key="4">
    <source>
        <dbReference type="Proteomes" id="UP000008810"/>
    </source>
</evidence>
<feature type="region of interest" description="Disordered" evidence="1">
    <location>
        <begin position="1"/>
        <end position="93"/>
    </location>
</feature>
<dbReference type="EnsemblPlants" id="KQJ93431">
    <property type="protein sequence ID" value="KQJ93431"/>
    <property type="gene ID" value="BRADI_3g04556v3"/>
</dbReference>